<dbReference type="KEGG" id="gms:SOIL9_36490"/>
<dbReference type="InterPro" id="IPR013762">
    <property type="entry name" value="Integrase-like_cat_sf"/>
</dbReference>
<dbReference type="Gene3D" id="1.10.443.10">
    <property type="entry name" value="Intergrase catalytic core"/>
    <property type="match status" value="1"/>
</dbReference>
<protein>
    <submittedName>
        <fullName evidence="3">S-layer protein: Tyrosine recombinase XerC</fullName>
    </submittedName>
</protein>
<dbReference type="GO" id="GO:0015074">
    <property type="term" value="P:DNA integration"/>
    <property type="evidence" value="ECO:0007669"/>
    <property type="project" value="InterPro"/>
</dbReference>
<evidence type="ECO:0000313" key="3">
    <source>
        <dbReference type="EMBL" id="VTR94065.1"/>
    </source>
</evidence>
<feature type="region of interest" description="Disordered" evidence="2">
    <location>
        <begin position="139"/>
        <end position="169"/>
    </location>
</feature>
<evidence type="ECO:0000256" key="1">
    <source>
        <dbReference type="ARBA" id="ARBA00023172"/>
    </source>
</evidence>
<dbReference type="GO" id="GO:0006310">
    <property type="term" value="P:DNA recombination"/>
    <property type="evidence" value="ECO:0007669"/>
    <property type="project" value="UniProtKB-KW"/>
</dbReference>
<evidence type="ECO:0000256" key="2">
    <source>
        <dbReference type="SAM" id="MobiDB-lite"/>
    </source>
</evidence>
<keyword evidence="1" id="KW-0233">DNA recombination</keyword>
<dbReference type="Proteomes" id="UP000464178">
    <property type="component" value="Chromosome"/>
</dbReference>
<gene>
    <name evidence="3" type="ORF">SOIL9_36490</name>
</gene>
<reference evidence="3 4" key="1">
    <citation type="submission" date="2019-05" db="EMBL/GenBank/DDBJ databases">
        <authorList>
            <consortium name="Science for Life Laboratories"/>
        </authorList>
    </citation>
    <scope>NUCLEOTIDE SEQUENCE [LARGE SCALE GENOMIC DNA]</scope>
    <source>
        <strain evidence="3">Soil9</strain>
    </source>
</reference>
<dbReference type="GO" id="GO:0003677">
    <property type="term" value="F:DNA binding"/>
    <property type="evidence" value="ECO:0007669"/>
    <property type="project" value="InterPro"/>
</dbReference>
<dbReference type="SUPFAM" id="SSF56349">
    <property type="entry name" value="DNA breaking-rejoining enzymes"/>
    <property type="match status" value="1"/>
</dbReference>
<organism evidence="3 4">
    <name type="scientific">Gemmata massiliana</name>
    <dbReference type="NCBI Taxonomy" id="1210884"/>
    <lineage>
        <taxon>Bacteria</taxon>
        <taxon>Pseudomonadati</taxon>
        <taxon>Planctomycetota</taxon>
        <taxon>Planctomycetia</taxon>
        <taxon>Gemmatales</taxon>
        <taxon>Gemmataceae</taxon>
        <taxon>Gemmata</taxon>
    </lineage>
</organism>
<accession>A0A6P2D128</accession>
<dbReference type="InterPro" id="IPR011010">
    <property type="entry name" value="DNA_brk_join_enz"/>
</dbReference>
<dbReference type="AlphaFoldDB" id="A0A6P2D128"/>
<proteinExistence type="predicted"/>
<keyword evidence="4" id="KW-1185">Reference proteome</keyword>
<feature type="compositionally biased region" description="Polar residues" evidence="2">
    <location>
        <begin position="160"/>
        <end position="169"/>
    </location>
</feature>
<dbReference type="RefSeq" id="WP_162668686.1">
    <property type="nucleotide sequence ID" value="NZ_LR593886.1"/>
</dbReference>
<name>A0A6P2D128_9BACT</name>
<dbReference type="EMBL" id="LR593886">
    <property type="protein sequence ID" value="VTR94065.1"/>
    <property type="molecule type" value="Genomic_DNA"/>
</dbReference>
<evidence type="ECO:0000313" key="4">
    <source>
        <dbReference type="Proteomes" id="UP000464178"/>
    </source>
</evidence>
<sequence>MVRSLGRKPWPRSGTLWPFVPRQSSGRRGAHLHHEVRAAWAKDTADQTQSKEFSKLLKALGFNGRSGLGFYTLRRTFRIVADEAKDQPTADYIMEHESGRMSSVYRKTISDERLKAVSDFVRKWVFGKKERWVRCAADRSAQRTHPNGVTRDLPVDHSRTPNLLASTTG</sequence>